<feature type="region of interest" description="Disordered" evidence="1">
    <location>
        <begin position="187"/>
        <end position="206"/>
    </location>
</feature>
<accession>A0ABP0EGL5</accession>
<protein>
    <recommendedName>
        <fullName evidence="4">Zn(2)-C6 fungal-type domain-containing protein</fullName>
    </recommendedName>
</protein>
<dbReference type="InterPro" id="IPR036864">
    <property type="entry name" value="Zn2-C6_fun-type_DNA-bd_sf"/>
</dbReference>
<dbReference type="Proteomes" id="UP001497600">
    <property type="component" value="Chromosome G"/>
</dbReference>
<dbReference type="EMBL" id="OZ004259">
    <property type="protein sequence ID" value="CAK7915883.1"/>
    <property type="molecule type" value="Genomic_DNA"/>
</dbReference>
<evidence type="ECO:0000256" key="1">
    <source>
        <dbReference type="SAM" id="MobiDB-lite"/>
    </source>
</evidence>
<feature type="compositionally biased region" description="Polar residues" evidence="1">
    <location>
        <begin position="610"/>
        <end position="632"/>
    </location>
</feature>
<organism evidence="2 3">
    <name type="scientific">[Candida] anglica</name>
    <dbReference type="NCBI Taxonomy" id="148631"/>
    <lineage>
        <taxon>Eukaryota</taxon>
        <taxon>Fungi</taxon>
        <taxon>Dikarya</taxon>
        <taxon>Ascomycota</taxon>
        <taxon>Saccharomycotina</taxon>
        <taxon>Pichiomycetes</taxon>
        <taxon>Debaryomycetaceae</taxon>
        <taxon>Kurtzmaniella</taxon>
    </lineage>
</organism>
<evidence type="ECO:0000313" key="3">
    <source>
        <dbReference type="Proteomes" id="UP001497600"/>
    </source>
</evidence>
<feature type="compositionally biased region" description="Basic and acidic residues" evidence="1">
    <location>
        <begin position="93"/>
        <end position="103"/>
    </location>
</feature>
<proteinExistence type="predicted"/>
<sequence>MEDLGTAPCYPCQINGVECTREQPACLNCLECGLPCDYYSVGNVLSNYVHYNRETLTDDHYHGEHPSKRRANTSGGAGAGVAGGTGGAVGASRRGERVRRGERSQGAVSRRQVGENSANKGQSRGPGGELQGAGSNHGPVLGPGPGPGPGHGLDMSSTSLSSHSSTGSFYPYGTDVGSFYGPRLDSKIFTPGGGPPGPENRNGLYPQGYRESSIQEKGGDGLPYTGQDGQPPVFGQGKGREDAVHSHATYTDQAGYTNYNNQAGYTHPGYTIQNYTSESTENLGQFQGVDSHQYGDFGDVGTSGQAPGNQQWLALGGHNWGPPNWGAPTWGPQPSTLPSSGTTNLDAQTSGQSSAQTEGLGLPNAIPLKKTFSRLPPSTKQAAQAGAAAKLHSMHNMEFHIVLSIDFVAWNLESHLIWHATLALAAHALRANGCKYFGLIHDLAEIRALRHVLHKKAINYYDRAISLLRDIISTNDFNISLILVASSLLNKAATYDSVRSDVPVTFSKGMLSVINDLYRKNDVLKLSEDLAWSLDFLEYASNFIYIPTYDPTFLVEVREKSDEFGEIMKSYFEIYPEDKKRMMLTYCYRSFQEYFDFVMGVIEDYKPKGSTGSSDQPENEPTSASVDEASSNLSKNIPPQILYQLMRRWFIIIPPFAQVPASIKHPIEKNLAYMYLSMNMVLMALFPSVMYMFMLSFVGGVPFYIENPVHSLDYDGSEQRLDAKLRHRMLKIHVHSIRFGAFFRQRFNTLGMFFGDNQRREPSVHPEVVRTMINEVPIHRFDSSVLQLMNFNHIPGSISLRCDAAIKRNKITAASVFHYNLSHFEYFQSNPEYNTSTADQDNKVVLSSSTVQDPILQFHLRNTNNFEPASMSQNKRELRRAMLKHEAPDYSIWFEWEIAQETMKKLEDAYTSFFQNYRDLPEPSSLTDLNVESGFFNMDYNPIVLVRSIDPLTIFERRSRKDPQSLTSRVQVLLTHEVRRHAINQEFSSTTEDSAEHEEVEDVDEFYNDLSPELFI</sequence>
<feature type="region of interest" description="Disordered" evidence="1">
    <location>
        <begin position="59"/>
        <end position="165"/>
    </location>
</feature>
<dbReference type="SUPFAM" id="SSF57701">
    <property type="entry name" value="Zn2/Cys6 DNA-binding domain"/>
    <property type="match status" value="1"/>
</dbReference>
<gene>
    <name evidence="2" type="ORF">CAAN4_G01310</name>
</gene>
<evidence type="ECO:0008006" key="4">
    <source>
        <dbReference type="Google" id="ProtNLM"/>
    </source>
</evidence>
<keyword evidence="3" id="KW-1185">Reference proteome</keyword>
<feature type="region of interest" description="Disordered" evidence="1">
    <location>
        <begin position="211"/>
        <end position="242"/>
    </location>
</feature>
<reference evidence="2 3" key="1">
    <citation type="submission" date="2024-01" db="EMBL/GenBank/DDBJ databases">
        <authorList>
            <consortium name="Genoscope - CEA"/>
            <person name="William W."/>
        </authorList>
    </citation>
    <scope>NUCLEOTIDE SEQUENCE [LARGE SCALE GENOMIC DNA]</scope>
    <source>
        <strain evidence="2 3">29B2s-10</strain>
    </source>
</reference>
<evidence type="ECO:0000313" key="2">
    <source>
        <dbReference type="EMBL" id="CAK7915883.1"/>
    </source>
</evidence>
<feature type="compositionally biased region" description="Gly residues" evidence="1">
    <location>
        <begin position="75"/>
        <end position="89"/>
    </location>
</feature>
<feature type="region of interest" description="Disordered" evidence="1">
    <location>
        <begin position="324"/>
        <end position="361"/>
    </location>
</feature>
<feature type="compositionally biased region" description="Low complexity" evidence="1">
    <location>
        <begin position="152"/>
        <end position="165"/>
    </location>
</feature>
<feature type="compositionally biased region" description="Polar residues" evidence="1">
    <location>
        <begin position="332"/>
        <end position="357"/>
    </location>
</feature>
<name>A0ABP0EGL5_9ASCO</name>
<feature type="region of interest" description="Disordered" evidence="1">
    <location>
        <begin position="608"/>
        <end position="632"/>
    </location>
</feature>